<dbReference type="SUPFAM" id="SSF51905">
    <property type="entry name" value="FAD/NAD(P)-binding domain"/>
    <property type="match status" value="1"/>
</dbReference>
<sequence length="348" mass="36811">MAGTGERVVVVGAGITGSSIAYHLAERGADVVVLDQGLPASGATGSSFGWVGRPVSSRLPSAPLRYLAIDDWHRIAQALPDFPISWQGSLVWGHEDPDEMGLVNTVDDTSELEPSLRVAARDVQYREQDGSIEPVAATELLLEEAAKLGADVRLGQVVVGLIEDEGVVRGVKTASEVISASVVVLACGLGSVALCRGVGFDLPVDASPTVLVRLDAPAGLVQHVLMSPDVEVRQLPNGQLLAPVEYSGERSRGDLTETATEAERRINTMLDSNDEVRARSAEIGWRPMPADGEPIIGPVPGTPGLYVAVMHSAITLAASVGRLVTAELLDGLMARELEHSRPARFRTR</sequence>
<gene>
    <name evidence="3" type="ORF">GCM10017584_21490</name>
</gene>
<dbReference type="EMBL" id="BSEN01000009">
    <property type="protein sequence ID" value="GLJ76575.1"/>
    <property type="molecule type" value="Genomic_DNA"/>
</dbReference>
<dbReference type="GO" id="GO:0016491">
    <property type="term" value="F:oxidoreductase activity"/>
    <property type="evidence" value="ECO:0007669"/>
    <property type="project" value="UniProtKB-KW"/>
</dbReference>
<dbReference type="InterPro" id="IPR006076">
    <property type="entry name" value="FAD-dep_OxRdtase"/>
</dbReference>
<dbReference type="Proteomes" id="UP001142372">
    <property type="component" value="Unassembled WGS sequence"/>
</dbReference>
<reference evidence="3" key="2">
    <citation type="submission" date="2023-01" db="EMBL/GenBank/DDBJ databases">
        <authorList>
            <person name="Sun Q."/>
            <person name="Evtushenko L."/>
        </authorList>
    </citation>
    <scope>NUCLEOTIDE SEQUENCE</scope>
    <source>
        <strain evidence="3">VKM Ac-1401</strain>
    </source>
</reference>
<dbReference type="Gene3D" id="3.30.9.10">
    <property type="entry name" value="D-Amino Acid Oxidase, subunit A, domain 2"/>
    <property type="match status" value="1"/>
</dbReference>
<dbReference type="Pfam" id="PF01266">
    <property type="entry name" value="DAO"/>
    <property type="match status" value="1"/>
</dbReference>
<dbReference type="InterPro" id="IPR036188">
    <property type="entry name" value="FAD/NAD-bd_sf"/>
</dbReference>
<evidence type="ECO:0000256" key="1">
    <source>
        <dbReference type="ARBA" id="ARBA00023002"/>
    </source>
</evidence>
<dbReference type="PANTHER" id="PTHR13847">
    <property type="entry name" value="SARCOSINE DEHYDROGENASE-RELATED"/>
    <property type="match status" value="1"/>
</dbReference>
<reference evidence="3" key="1">
    <citation type="journal article" date="2014" name="Int. J. Syst. Evol. Microbiol.">
        <title>Complete genome sequence of Corynebacterium casei LMG S-19264T (=DSM 44701T), isolated from a smear-ripened cheese.</title>
        <authorList>
            <consortium name="US DOE Joint Genome Institute (JGI-PGF)"/>
            <person name="Walter F."/>
            <person name="Albersmeier A."/>
            <person name="Kalinowski J."/>
            <person name="Ruckert C."/>
        </authorList>
    </citation>
    <scope>NUCLEOTIDE SEQUENCE</scope>
    <source>
        <strain evidence="3">VKM Ac-1401</strain>
    </source>
</reference>
<dbReference type="GO" id="GO:0005737">
    <property type="term" value="C:cytoplasm"/>
    <property type="evidence" value="ECO:0007669"/>
    <property type="project" value="TreeGrafter"/>
</dbReference>
<dbReference type="PANTHER" id="PTHR13847:SF289">
    <property type="entry name" value="GLYCINE OXIDASE"/>
    <property type="match status" value="1"/>
</dbReference>
<comment type="caution">
    <text evidence="3">The sequence shown here is derived from an EMBL/GenBank/DDBJ whole genome shotgun (WGS) entry which is preliminary data.</text>
</comment>
<evidence type="ECO:0000313" key="4">
    <source>
        <dbReference type="Proteomes" id="UP001142372"/>
    </source>
</evidence>
<organism evidence="3 4">
    <name type="scientific">Leifsonia poae</name>
    <dbReference type="NCBI Taxonomy" id="110933"/>
    <lineage>
        <taxon>Bacteria</taxon>
        <taxon>Bacillati</taxon>
        <taxon>Actinomycetota</taxon>
        <taxon>Actinomycetes</taxon>
        <taxon>Micrococcales</taxon>
        <taxon>Microbacteriaceae</taxon>
        <taxon>Leifsonia</taxon>
    </lineage>
</organism>
<feature type="domain" description="FAD dependent oxidoreductase" evidence="2">
    <location>
        <begin position="7"/>
        <end position="326"/>
    </location>
</feature>
<protein>
    <submittedName>
        <fullName evidence="3">D-amino-acid oxidase</fullName>
    </submittedName>
</protein>
<evidence type="ECO:0000259" key="2">
    <source>
        <dbReference type="Pfam" id="PF01266"/>
    </source>
</evidence>
<keyword evidence="1" id="KW-0560">Oxidoreductase</keyword>
<name>A0A9W6M058_9MICO</name>
<keyword evidence="4" id="KW-1185">Reference proteome</keyword>
<evidence type="ECO:0000313" key="3">
    <source>
        <dbReference type="EMBL" id="GLJ76575.1"/>
    </source>
</evidence>
<dbReference type="Gene3D" id="3.50.50.60">
    <property type="entry name" value="FAD/NAD(P)-binding domain"/>
    <property type="match status" value="1"/>
</dbReference>
<proteinExistence type="predicted"/>
<accession>A0A9W6M058</accession>
<dbReference type="AlphaFoldDB" id="A0A9W6M058"/>